<organism evidence="3">
    <name type="scientific">Siphoviridae sp. ctJ7x27</name>
    <dbReference type="NCBI Taxonomy" id="2827835"/>
    <lineage>
        <taxon>Viruses</taxon>
        <taxon>Duplodnaviria</taxon>
        <taxon>Heunggongvirae</taxon>
        <taxon>Uroviricota</taxon>
        <taxon>Caudoviricetes</taxon>
    </lineage>
</organism>
<feature type="compositionally biased region" description="Polar residues" evidence="1">
    <location>
        <begin position="12"/>
        <end position="22"/>
    </location>
</feature>
<proteinExistence type="predicted"/>
<feature type="domain" description="Phage head morphogenesis" evidence="2">
    <location>
        <begin position="151"/>
        <end position="279"/>
    </location>
</feature>
<evidence type="ECO:0000259" key="2">
    <source>
        <dbReference type="Pfam" id="PF04233"/>
    </source>
</evidence>
<evidence type="ECO:0000313" key="3">
    <source>
        <dbReference type="EMBL" id="DAF45651.1"/>
    </source>
</evidence>
<dbReference type="PIRSF" id="PIRSF034565">
    <property type="entry name" value="UCP034565"/>
    <property type="match status" value="1"/>
</dbReference>
<protein>
    <submittedName>
        <fullName evidence="3">Minor capsid protein</fullName>
    </submittedName>
</protein>
<sequence length="418" mass="46727">MTKTIKPKTKPQARTSTRTANQDYADAQLRRQIFLLHYSEGLFRRANAALAATERALAGAIHYNLRGSKGLRTPHQWAALNEALQDITSDRVSAWNDVEKLLSLELLALARQEVIAQDSMIHAVAPVIFSTQKDMPKEWAELILKQRPFQGATFQQWVKKLKEDDIRRITATITSQMLQGADLTQITNAVIGTAESLGINGATQSARNELERITRTAVMAVSNFARRDYIINNADVITGEKFVATLDSRTTVQCASLDGKLYKVGEGPIPPLHFCCRSVRVPYLGDELFGTRPADPTTEQSLVEEFVADNGINTTAKTREDLPWGWKTKFDRFARERVRALAGPVPVTTSYQDWLRSQSAQFQDYVLGKTKAKLFRDGRLSLDKFIGANGGELTLKELARLERNAFKAAGLDPDKYLK</sequence>
<evidence type="ECO:0000256" key="1">
    <source>
        <dbReference type="SAM" id="MobiDB-lite"/>
    </source>
</evidence>
<reference evidence="3" key="1">
    <citation type="journal article" date="2021" name="Proc. Natl. Acad. Sci. U.S.A.">
        <title>A Catalog of Tens of Thousands of Viruses from Human Metagenomes Reveals Hidden Associations with Chronic Diseases.</title>
        <authorList>
            <person name="Tisza M.J."/>
            <person name="Buck C.B."/>
        </authorList>
    </citation>
    <scope>NUCLEOTIDE SEQUENCE</scope>
    <source>
        <strain evidence="3">CtJ7x27</strain>
    </source>
</reference>
<name>A0A8S5S4B0_9CAUD</name>
<dbReference type="EMBL" id="BK032517">
    <property type="protein sequence ID" value="DAF45651.1"/>
    <property type="molecule type" value="Genomic_DNA"/>
</dbReference>
<feature type="region of interest" description="Disordered" evidence="1">
    <location>
        <begin position="1"/>
        <end position="22"/>
    </location>
</feature>
<dbReference type="Pfam" id="PF04233">
    <property type="entry name" value="Phage_Mu_F"/>
    <property type="match status" value="1"/>
</dbReference>
<dbReference type="InterPro" id="IPR017029">
    <property type="entry name" value="Phage_head_put"/>
</dbReference>
<accession>A0A8S5S4B0</accession>
<feature type="compositionally biased region" description="Basic residues" evidence="1">
    <location>
        <begin position="1"/>
        <end position="11"/>
    </location>
</feature>
<dbReference type="InterPro" id="IPR006528">
    <property type="entry name" value="Phage_head_morphogenesis_dom"/>
</dbReference>